<gene>
    <name evidence="1" type="primary">jg7865</name>
    <name evidence="1" type="ORF">PAEG_LOCUS5508</name>
</gene>
<proteinExistence type="predicted"/>
<comment type="caution">
    <text evidence="1">The sequence shown here is derived from an EMBL/GenBank/DDBJ whole genome shotgun (WGS) entry which is preliminary data.</text>
</comment>
<sequence length="25" mass="2947">MSYAQSGKRQKVREVKAVDNVDYFQ</sequence>
<protein>
    <submittedName>
        <fullName evidence="1">Jg7865 protein</fullName>
    </submittedName>
</protein>
<dbReference type="Proteomes" id="UP000838756">
    <property type="component" value="Unassembled WGS sequence"/>
</dbReference>
<dbReference type="AlphaFoldDB" id="A0A8S4QSX9"/>
<feature type="non-terminal residue" evidence="1">
    <location>
        <position position="25"/>
    </location>
</feature>
<reference evidence="1" key="1">
    <citation type="submission" date="2022-03" db="EMBL/GenBank/DDBJ databases">
        <authorList>
            <person name="Lindestad O."/>
        </authorList>
    </citation>
    <scope>NUCLEOTIDE SEQUENCE</scope>
</reference>
<evidence type="ECO:0000313" key="2">
    <source>
        <dbReference type="Proteomes" id="UP000838756"/>
    </source>
</evidence>
<keyword evidence="2" id="KW-1185">Reference proteome</keyword>
<evidence type="ECO:0000313" key="1">
    <source>
        <dbReference type="EMBL" id="CAH2217623.1"/>
    </source>
</evidence>
<accession>A0A8S4QSX9</accession>
<name>A0A8S4QSX9_9NEOP</name>
<organism evidence="1 2">
    <name type="scientific">Pararge aegeria aegeria</name>
    <dbReference type="NCBI Taxonomy" id="348720"/>
    <lineage>
        <taxon>Eukaryota</taxon>
        <taxon>Metazoa</taxon>
        <taxon>Ecdysozoa</taxon>
        <taxon>Arthropoda</taxon>
        <taxon>Hexapoda</taxon>
        <taxon>Insecta</taxon>
        <taxon>Pterygota</taxon>
        <taxon>Neoptera</taxon>
        <taxon>Endopterygota</taxon>
        <taxon>Lepidoptera</taxon>
        <taxon>Glossata</taxon>
        <taxon>Ditrysia</taxon>
        <taxon>Papilionoidea</taxon>
        <taxon>Nymphalidae</taxon>
        <taxon>Satyrinae</taxon>
        <taxon>Satyrini</taxon>
        <taxon>Parargina</taxon>
        <taxon>Pararge</taxon>
    </lineage>
</organism>
<dbReference type="EMBL" id="CAKXAJ010018320">
    <property type="protein sequence ID" value="CAH2217623.1"/>
    <property type="molecule type" value="Genomic_DNA"/>
</dbReference>